<evidence type="ECO:0000256" key="1">
    <source>
        <dbReference type="SAM" id="MobiDB-lite"/>
    </source>
</evidence>
<gene>
    <name evidence="2" type="ORF">DXA49_21015</name>
</gene>
<name>A0A413MMS1_9BACE</name>
<evidence type="ECO:0000313" key="3">
    <source>
        <dbReference type="Proteomes" id="UP000284431"/>
    </source>
</evidence>
<dbReference type="Proteomes" id="UP000284431">
    <property type="component" value="Unassembled WGS sequence"/>
</dbReference>
<dbReference type="EMBL" id="QSCS01000050">
    <property type="protein sequence ID" value="RGY21661.1"/>
    <property type="molecule type" value="Genomic_DNA"/>
</dbReference>
<organism evidence="2 3">
    <name type="scientific">Bacteroides caccae</name>
    <dbReference type="NCBI Taxonomy" id="47678"/>
    <lineage>
        <taxon>Bacteria</taxon>
        <taxon>Pseudomonadati</taxon>
        <taxon>Bacteroidota</taxon>
        <taxon>Bacteroidia</taxon>
        <taxon>Bacteroidales</taxon>
        <taxon>Bacteroidaceae</taxon>
        <taxon>Bacteroides</taxon>
    </lineage>
</organism>
<evidence type="ECO:0000313" key="2">
    <source>
        <dbReference type="EMBL" id="RGY21661.1"/>
    </source>
</evidence>
<comment type="caution">
    <text evidence="2">The sequence shown here is derived from an EMBL/GenBank/DDBJ whole genome shotgun (WGS) entry which is preliminary data.</text>
</comment>
<dbReference type="AlphaFoldDB" id="A0A413MMS1"/>
<reference evidence="2 3" key="1">
    <citation type="submission" date="2018-08" db="EMBL/GenBank/DDBJ databases">
        <title>A genome reference for cultivated species of the human gut microbiota.</title>
        <authorList>
            <person name="Zou Y."/>
            <person name="Xue W."/>
            <person name="Luo G."/>
        </authorList>
    </citation>
    <scope>NUCLEOTIDE SEQUENCE [LARGE SCALE GENOMIC DNA]</scope>
    <source>
        <strain evidence="2 3">OF02-6LB</strain>
    </source>
</reference>
<protein>
    <submittedName>
        <fullName evidence="2">Uncharacterized protein</fullName>
    </submittedName>
</protein>
<sequence length="104" mass="12146">MPSGGWRKQNTSDSNHLTTNKKKQNERRTYVKAIRMGWGEGSVYFSTEPGTTPDEYVDEICMTQEHTIMGWIYVFKRVKDGRTVFSMYNATNVTLYYKTVEVEE</sequence>
<feature type="region of interest" description="Disordered" evidence="1">
    <location>
        <begin position="1"/>
        <end position="26"/>
    </location>
</feature>
<feature type="compositionally biased region" description="Polar residues" evidence="1">
    <location>
        <begin position="8"/>
        <end position="18"/>
    </location>
</feature>
<accession>A0A413MMS1</accession>
<proteinExistence type="predicted"/>